<evidence type="ECO:0000256" key="3">
    <source>
        <dbReference type="ARBA" id="ARBA00022553"/>
    </source>
</evidence>
<gene>
    <name evidence="17" type="primary">scn4aa</name>
    <name evidence="17" type="ORF">SNAT2548_LOCUS29945</name>
</gene>
<keyword evidence="7" id="KW-0106">Calcium</keyword>
<sequence length="672" mass="73848">MASASRRDLHDVGVDMMTSDHADRRSPYDVQGEPSSSPGSLYFAAQRSVASASEGSPAVKNRASVIAGDFIKVDTEASDADMQAKLSAASKLQGAALRVLTNPFVGNLMAGVVVVDAMCTWIDIDSRAAGKPPATFVEVFADTALVLYSLEMLLRLTGKGLSSMVSDWISILDVVVVVCGFAEIMLKALTPTDFVATKLSVMRALRLARIVRLLQFFRRIRSLRELQKLVTMMATCLRTLAWSFLLCFVIMTIWAMLLVEVVYPIVQDMMAEGDATILDCAYCQTSTSSVMDATLLLFKTVIAGDSWGRLAVPIIQRSPGTAIIFVGSLLSLVFGVLNIIVAVVVDTFAEARQNDILNLAEEMEQDIEKDREALQKLFARIDRDGSGELTLEELIQGARRDPVFQSRLRVMDIDENDLQQLFRMIDVDGSGTIEVQEFIGPLSRWVHDSKTAPRFIKYNMLQTMQMQEDLYSLSKTCFGHLSERIDTVVAKMSMQNADLGWVAQGRSEERQVEQPQAAKKLDTLWDQISPTPSEATTSEVPAQEREQRGETWQKSLHKDGAEVEPLLEALILKVESGLSEMEGRLIRAMAGLPAHTTRSSFKRGTSPTGTTPTGSMDIKGRAELFRAVYGSKTRTSRRAVTASSTVGPLSHEGRGGKTSGESSASIQRFLMR</sequence>
<feature type="region of interest" description="Disordered" evidence="14">
    <location>
        <begin position="633"/>
        <end position="672"/>
    </location>
</feature>
<keyword evidence="10" id="KW-0406">Ion transport</keyword>
<dbReference type="OrthoDB" id="186812at2759"/>
<feature type="compositionally biased region" description="Basic and acidic residues" evidence="14">
    <location>
        <begin position="1"/>
        <end position="27"/>
    </location>
</feature>
<evidence type="ECO:0000256" key="10">
    <source>
        <dbReference type="ARBA" id="ARBA00023065"/>
    </source>
</evidence>
<proteinExistence type="predicted"/>
<keyword evidence="13" id="KW-0407">Ion channel</keyword>
<dbReference type="CDD" id="cd00051">
    <property type="entry name" value="EFh"/>
    <property type="match status" value="1"/>
</dbReference>
<keyword evidence="8" id="KW-0851">Voltage-gated channel</keyword>
<evidence type="ECO:0000256" key="7">
    <source>
        <dbReference type="ARBA" id="ARBA00022837"/>
    </source>
</evidence>
<evidence type="ECO:0000313" key="18">
    <source>
        <dbReference type="Proteomes" id="UP000604046"/>
    </source>
</evidence>
<evidence type="ECO:0000256" key="6">
    <source>
        <dbReference type="ARBA" id="ARBA00022692"/>
    </source>
</evidence>
<dbReference type="AlphaFoldDB" id="A0A812TR03"/>
<dbReference type="SUPFAM" id="SSF81324">
    <property type="entry name" value="Voltage-gated potassium channels"/>
    <property type="match status" value="1"/>
</dbReference>
<evidence type="ECO:0000256" key="8">
    <source>
        <dbReference type="ARBA" id="ARBA00022882"/>
    </source>
</evidence>
<keyword evidence="9 15" id="KW-1133">Transmembrane helix</keyword>
<dbReference type="GO" id="GO:0008331">
    <property type="term" value="F:high voltage-gated calcium channel activity"/>
    <property type="evidence" value="ECO:0007669"/>
    <property type="project" value="TreeGrafter"/>
</dbReference>
<keyword evidence="5" id="KW-0107">Calcium channel</keyword>
<comment type="subcellular location">
    <subcellularLocation>
        <location evidence="1">Membrane</location>
        <topology evidence="1">Multi-pass membrane protein</topology>
    </subcellularLocation>
</comment>
<keyword evidence="12" id="KW-0325">Glycoprotein</keyword>
<dbReference type="GO" id="GO:0005509">
    <property type="term" value="F:calcium ion binding"/>
    <property type="evidence" value="ECO:0007669"/>
    <property type="project" value="InterPro"/>
</dbReference>
<evidence type="ECO:0000256" key="5">
    <source>
        <dbReference type="ARBA" id="ARBA00022673"/>
    </source>
</evidence>
<dbReference type="Gene3D" id="1.10.287.70">
    <property type="match status" value="1"/>
</dbReference>
<evidence type="ECO:0000256" key="1">
    <source>
        <dbReference type="ARBA" id="ARBA00004141"/>
    </source>
</evidence>
<dbReference type="InterPro" id="IPR018247">
    <property type="entry name" value="EF_Hand_1_Ca_BS"/>
</dbReference>
<dbReference type="Proteomes" id="UP000604046">
    <property type="component" value="Unassembled WGS sequence"/>
</dbReference>
<evidence type="ECO:0000259" key="16">
    <source>
        <dbReference type="PROSITE" id="PS50222"/>
    </source>
</evidence>
<keyword evidence="18" id="KW-1185">Reference proteome</keyword>
<dbReference type="GO" id="GO:0005891">
    <property type="term" value="C:voltage-gated calcium channel complex"/>
    <property type="evidence" value="ECO:0007669"/>
    <property type="project" value="TreeGrafter"/>
</dbReference>
<keyword evidence="2" id="KW-0813">Transport</keyword>
<evidence type="ECO:0000256" key="2">
    <source>
        <dbReference type="ARBA" id="ARBA00022448"/>
    </source>
</evidence>
<evidence type="ECO:0000256" key="13">
    <source>
        <dbReference type="ARBA" id="ARBA00023303"/>
    </source>
</evidence>
<dbReference type="PANTHER" id="PTHR45628:SF7">
    <property type="entry name" value="VOLTAGE-DEPENDENT CALCIUM CHANNEL TYPE A SUBUNIT ALPHA-1"/>
    <property type="match status" value="1"/>
</dbReference>
<keyword evidence="6 15" id="KW-0812">Transmembrane</keyword>
<evidence type="ECO:0000256" key="14">
    <source>
        <dbReference type="SAM" id="MobiDB-lite"/>
    </source>
</evidence>
<feature type="domain" description="EF-hand" evidence="16">
    <location>
        <begin position="413"/>
        <end position="448"/>
    </location>
</feature>
<feature type="transmembrane region" description="Helical" evidence="15">
    <location>
        <begin position="239"/>
        <end position="259"/>
    </location>
</feature>
<dbReference type="InterPro" id="IPR011992">
    <property type="entry name" value="EF-hand-dom_pair"/>
</dbReference>
<feature type="compositionally biased region" description="Polar residues" evidence="14">
    <location>
        <begin position="528"/>
        <end position="540"/>
    </location>
</feature>
<evidence type="ECO:0000313" key="17">
    <source>
        <dbReference type="EMBL" id="CAE7534385.1"/>
    </source>
</evidence>
<dbReference type="SMART" id="SM00054">
    <property type="entry name" value="EFh"/>
    <property type="match status" value="2"/>
</dbReference>
<dbReference type="EMBL" id="CAJNDS010002584">
    <property type="protein sequence ID" value="CAE7534385.1"/>
    <property type="molecule type" value="Genomic_DNA"/>
</dbReference>
<feature type="region of interest" description="Disordered" evidence="14">
    <location>
        <begin position="596"/>
        <end position="619"/>
    </location>
</feature>
<feature type="region of interest" description="Disordered" evidence="14">
    <location>
        <begin position="1"/>
        <end position="38"/>
    </location>
</feature>
<keyword evidence="4" id="KW-0109">Calcium transport</keyword>
<dbReference type="PROSITE" id="PS00018">
    <property type="entry name" value="EF_HAND_1"/>
    <property type="match status" value="2"/>
</dbReference>
<feature type="region of interest" description="Disordered" evidence="14">
    <location>
        <begin position="528"/>
        <end position="557"/>
    </location>
</feature>
<evidence type="ECO:0000256" key="15">
    <source>
        <dbReference type="SAM" id="Phobius"/>
    </source>
</evidence>
<dbReference type="InterPro" id="IPR050599">
    <property type="entry name" value="VDCC_alpha-1_subunit"/>
</dbReference>
<feature type="compositionally biased region" description="Low complexity" evidence="14">
    <location>
        <begin position="604"/>
        <end position="615"/>
    </location>
</feature>
<evidence type="ECO:0000256" key="11">
    <source>
        <dbReference type="ARBA" id="ARBA00023136"/>
    </source>
</evidence>
<dbReference type="InterPro" id="IPR002048">
    <property type="entry name" value="EF_hand_dom"/>
</dbReference>
<dbReference type="InterPro" id="IPR027359">
    <property type="entry name" value="Volt_channel_dom_sf"/>
</dbReference>
<comment type="caution">
    <text evidence="17">The sequence shown here is derived from an EMBL/GenBank/DDBJ whole genome shotgun (WGS) entry which is preliminary data.</text>
</comment>
<keyword evidence="3" id="KW-0597">Phosphoprotein</keyword>
<dbReference type="PROSITE" id="PS50222">
    <property type="entry name" value="EF_HAND_2"/>
    <property type="match status" value="2"/>
</dbReference>
<dbReference type="SUPFAM" id="SSF47473">
    <property type="entry name" value="EF-hand"/>
    <property type="match status" value="1"/>
</dbReference>
<name>A0A812TR03_9DINO</name>
<dbReference type="InterPro" id="IPR005821">
    <property type="entry name" value="Ion_trans_dom"/>
</dbReference>
<dbReference type="Pfam" id="PF13499">
    <property type="entry name" value="EF-hand_7"/>
    <property type="match status" value="1"/>
</dbReference>
<accession>A0A812TR03</accession>
<reference evidence="17" key="1">
    <citation type="submission" date="2021-02" db="EMBL/GenBank/DDBJ databases">
        <authorList>
            <person name="Dougan E. K."/>
            <person name="Rhodes N."/>
            <person name="Thang M."/>
            <person name="Chan C."/>
        </authorList>
    </citation>
    <scope>NUCLEOTIDE SEQUENCE</scope>
</reference>
<evidence type="ECO:0000256" key="4">
    <source>
        <dbReference type="ARBA" id="ARBA00022568"/>
    </source>
</evidence>
<evidence type="ECO:0000256" key="9">
    <source>
        <dbReference type="ARBA" id="ARBA00022989"/>
    </source>
</evidence>
<feature type="transmembrane region" description="Helical" evidence="15">
    <location>
        <begin position="322"/>
        <end position="345"/>
    </location>
</feature>
<dbReference type="GO" id="GO:0098703">
    <property type="term" value="P:calcium ion import across plasma membrane"/>
    <property type="evidence" value="ECO:0007669"/>
    <property type="project" value="TreeGrafter"/>
</dbReference>
<dbReference type="PANTHER" id="PTHR45628">
    <property type="entry name" value="VOLTAGE-DEPENDENT CALCIUM CHANNEL TYPE A SUBUNIT ALPHA-1"/>
    <property type="match status" value="1"/>
</dbReference>
<protein>
    <submittedName>
        <fullName evidence="17">Scn4aa protein</fullName>
    </submittedName>
</protein>
<dbReference type="Gene3D" id="1.10.238.10">
    <property type="entry name" value="EF-hand"/>
    <property type="match status" value="1"/>
</dbReference>
<feature type="domain" description="EF-hand" evidence="16">
    <location>
        <begin position="369"/>
        <end position="404"/>
    </location>
</feature>
<evidence type="ECO:0000256" key="12">
    <source>
        <dbReference type="ARBA" id="ARBA00023180"/>
    </source>
</evidence>
<feature type="compositionally biased region" description="Basic and acidic residues" evidence="14">
    <location>
        <begin position="542"/>
        <end position="557"/>
    </location>
</feature>
<dbReference type="Gene3D" id="1.20.120.350">
    <property type="entry name" value="Voltage-gated potassium channels. Chain C"/>
    <property type="match status" value="1"/>
</dbReference>
<keyword evidence="11 15" id="KW-0472">Membrane</keyword>
<dbReference type="Pfam" id="PF00520">
    <property type="entry name" value="Ion_trans"/>
    <property type="match status" value="1"/>
</dbReference>
<organism evidence="17 18">
    <name type="scientific">Symbiodinium natans</name>
    <dbReference type="NCBI Taxonomy" id="878477"/>
    <lineage>
        <taxon>Eukaryota</taxon>
        <taxon>Sar</taxon>
        <taxon>Alveolata</taxon>
        <taxon>Dinophyceae</taxon>
        <taxon>Suessiales</taxon>
        <taxon>Symbiodiniaceae</taxon>
        <taxon>Symbiodinium</taxon>
    </lineage>
</organism>